<gene>
    <name evidence="2" type="ORF">Xhom_04718</name>
</gene>
<dbReference type="RefSeq" id="WP_099139962.1">
    <property type="nucleotide sequence ID" value="NZ_CAWNQJ010000024.1"/>
</dbReference>
<organism evidence="1">
    <name type="scientific">Xenorhabdus hominickii</name>
    <dbReference type="NCBI Taxonomy" id="351679"/>
    <lineage>
        <taxon>Bacteria</taxon>
        <taxon>Pseudomonadati</taxon>
        <taxon>Pseudomonadota</taxon>
        <taxon>Gammaproteobacteria</taxon>
        <taxon>Enterobacterales</taxon>
        <taxon>Morganellaceae</taxon>
        <taxon>Xenorhabdus</taxon>
    </lineage>
</organism>
<dbReference type="GO" id="GO:0003676">
    <property type="term" value="F:nucleic acid binding"/>
    <property type="evidence" value="ECO:0007669"/>
    <property type="project" value="InterPro"/>
</dbReference>
<evidence type="ECO:0000313" key="3">
    <source>
        <dbReference type="Proteomes" id="UP000225433"/>
    </source>
</evidence>
<keyword evidence="1" id="KW-0614">Plasmid</keyword>
<dbReference type="Proteomes" id="UP000225433">
    <property type="component" value="Unassembled WGS sequence"/>
</dbReference>
<dbReference type="InterPro" id="IPR011856">
    <property type="entry name" value="tRNA_endonuc-like_dom_sf"/>
</dbReference>
<dbReference type="EMBL" id="NJAI01000012">
    <property type="protein sequence ID" value="PHM51879.1"/>
    <property type="molecule type" value="Genomic_DNA"/>
</dbReference>
<evidence type="ECO:0000313" key="2">
    <source>
        <dbReference type="EMBL" id="PHM51879.1"/>
    </source>
</evidence>
<geneLocation type="plasmid" evidence="1">
    <name>unnamed3</name>
</geneLocation>
<evidence type="ECO:0000313" key="1">
    <source>
        <dbReference type="EMBL" id="ARD69845.1"/>
    </source>
</evidence>
<proteinExistence type="predicted"/>
<protein>
    <submittedName>
        <fullName evidence="1">VRR-NUC domain protein</fullName>
    </submittedName>
</protein>
<reference evidence="2 3" key="2">
    <citation type="journal article" date="2017" name="Nat. Microbiol.">
        <title>Natural product diversity associated with the nematode symbionts Photorhabdus and Xenorhabdus.</title>
        <authorList>
            <person name="Tobias N.J."/>
            <person name="Wolff H."/>
            <person name="Djahanschiri B."/>
            <person name="Grundmann F."/>
            <person name="Kronenwerth M."/>
            <person name="Shi Y.M."/>
            <person name="Simonyi S."/>
            <person name="Grun P."/>
            <person name="Shapiro-Ilan D."/>
            <person name="Pidot S.J."/>
            <person name="Stinear T.P."/>
            <person name="Ebersberger I."/>
            <person name="Bode H.B."/>
        </authorList>
    </citation>
    <scope>NUCLEOTIDE SEQUENCE [LARGE SCALE GENOMIC DNA]</scope>
    <source>
        <strain evidence="2 3">DSM 17903</strain>
    </source>
</reference>
<accession>A0A1V0M4P2</accession>
<sequence length="201" mass="23236">MLRASEKWYSDYCERTKKKGQLTKGKKSVIYDVAISWGKPNNKARSPHAVALERLSKKPELLKGNHEHYSQVRFFHHCEVNAPDLYKRLHSTPNGGLRHKKTGEHLRAEGQRKGYPDVSLDLAKGCYHGMRLEFKHGANKPSEDQKQWLNMLSEDGFYCAVVYGEHEAIETVTQYWCLESGESLPVHKNDHLWKGGRYEIQ</sequence>
<dbReference type="Gene3D" id="3.40.1350.10">
    <property type="match status" value="1"/>
</dbReference>
<name>A0A1V0M4P2_XENHO</name>
<dbReference type="EMBL" id="KX517800">
    <property type="protein sequence ID" value="ARD69845.1"/>
    <property type="molecule type" value="Genomic_DNA"/>
</dbReference>
<reference evidence="1" key="1">
    <citation type="journal article" date="2017" name="J. Invertebr. Pathol.">
        <title>Identification and bacterial characteristics of Xenorhabdus hominickii ANU101 from an entomopathogenic nematode, Steinernema monticolum.</title>
        <authorList>
            <person name="Park Y."/>
            <person name="Kang S."/>
            <person name="Sadekuzzaman M."/>
            <person name="Kim H."/>
            <person name="Jung J.K."/>
            <person name="Kim Y."/>
        </authorList>
    </citation>
    <scope>NUCLEOTIDE SEQUENCE</scope>
    <source>
        <strain evidence="1">ANU101</strain>
        <plasmid evidence="1">unnamed3</plasmid>
    </source>
</reference>
<dbReference type="AlphaFoldDB" id="A0A1V0M4P2"/>